<dbReference type="GO" id="GO:0005773">
    <property type="term" value="C:vacuole"/>
    <property type="evidence" value="ECO:0007669"/>
    <property type="project" value="GOC"/>
</dbReference>
<feature type="transmembrane region" description="Helical" evidence="8">
    <location>
        <begin position="117"/>
        <end position="135"/>
    </location>
</feature>
<feature type="region of interest" description="Disordered" evidence="7">
    <location>
        <begin position="147"/>
        <end position="185"/>
    </location>
</feature>
<dbReference type="GO" id="GO:0005789">
    <property type="term" value="C:endoplasmic reticulum membrane"/>
    <property type="evidence" value="ECO:0007669"/>
    <property type="project" value="UniProtKB-SubCell"/>
</dbReference>
<dbReference type="GO" id="GO:0006624">
    <property type="term" value="P:vacuolar protein processing"/>
    <property type="evidence" value="ECO:0007669"/>
    <property type="project" value="TreeGrafter"/>
</dbReference>
<comment type="subcellular location">
    <subcellularLocation>
        <location evidence="1">Endoplasmic reticulum membrane</location>
        <topology evidence="1">Multi-pass membrane protein</topology>
    </subcellularLocation>
</comment>
<reference evidence="9" key="1">
    <citation type="journal article" date="2021" name="Open Biol.">
        <title>Shared evolutionary footprints suggest mitochondrial oxidative damage underlies multiple complex I losses in fungi.</title>
        <authorList>
            <person name="Schikora-Tamarit M.A."/>
            <person name="Marcet-Houben M."/>
            <person name="Nosek J."/>
            <person name="Gabaldon T."/>
        </authorList>
    </citation>
    <scope>NUCLEOTIDE SEQUENCE</scope>
    <source>
        <strain evidence="9">CBS2887</strain>
    </source>
</reference>
<dbReference type="PANTHER" id="PTHR13505:SF7">
    <property type="entry name" value="TRANSMEMBRANE PROTEIN 208"/>
    <property type="match status" value="1"/>
</dbReference>
<evidence type="ECO:0000256" key="7">
    <source>
        <dbReference type="SAM" id="MobiDB-lite"/>
    </source>
</evidence>
<feature type="transmembrane region" description="Helical" evidence="8">
    <location>
        <begin position="44"/>
        <end position="63"/>
    </location>
</feature>
<sequence length="185" mass="20375">MAGQSSKKQVASNQKILKEIHLITIVSYSLFIISRAVLSRPAGVFNLKFILTSIPALASLFVIEKFGRPRLDSKGAIVKTGEDLAQEGGLIEYLFDTIYLTILLNLIAVVFGSQKIYWFFLTIPAFAAYKIYGIINAGKQMFGLGGGDKGKKAPGAEASAKVEPVKSKRQQKMEARGDKQKVRYR</sequence>
<evidence type="ECO:0008006" key="11">
    <source>
        <dbReference type="Google" id="ProtNLM"/>
    </source>
</evidence>
<gene>
    <name evidence="9" type="ORF">WICPIJ_000841</name>
</gene>
<feature type="compositionally biased region" description="Basic and acidic residues" evidence="7">
    <location>
        <begin position="163"/>
        <end position="185"/>
    </location>
</feature>
<feature type="transmembrane region" description="Helical" evidence="8">
    <location>
        <begin position="93"/>
        <end position="111"/>
    </location>
</feature>
<keyword evidence="10" id="KW-1185">Reference proteome</keyword>
<dbReference type="OrthoDB" id="10012212at2759"/>
<evidence type="ECO:0000256" key="8">
    <source>
        <dbReference type="SAM" id="Phobius"/>
    </source>
</evidence>
<evidence type="ECO:0000313" key="10">
    <source>
        <dbReference type="Proteomes" id="UP000774326"/>
    </source>
</evidence>
<dbReference type="EMBL" id="JAEUBG010000470">
    <property type="protein sequence ID" value="KAH3688199.1"/>
    <property type="molecule type" value="Genomic_DNA"/>
</dbReference>
<dbReference type="InterPro" id="IPR008506">
    <property type="entry name" value="SND2/TMEM208"/>
</dbReference>
<dbReference type="Proteomes" id="UP000774326">
    <property type="component" value="Unassembled WGS sequence"/>
</dbReference>
<evidence type="ECO:0000256" key="2">
    <source>
        <dbReference type="ARBA" id="ARBA00009950"/>
    </source>
</evidence>
<keyword evidence="6 8" id="KW-0472">Membrane</keyword>
<evidence type="ECO:0000256" key="1">
    <source>
        <dbReference type="ARBA" id="ARBA00004477"/>
    </source>
</evidence>
<dbReference type="AlphaFoldDB" id="A0A9P8QFC3"/>
<protein>
    <recommendedName>
        <fullName evidence="11">DUF788-domain-containing protein</fullName>
    </recommendedName>
</protein>
<evidence type="ECO:0000256" key="6">
    <source>
        <dbReference type="ARBA" id="ARBA00023136"/>
    </source>
</evidence>
<dbReference type="PANTHER" id="PTHR13505">
    <property type="entry name" value="TRANSMEMBRANE PROTEIN 208"/>
    <property type="match status" value="1"/>
</dbReference>
<feature type="transmembrane region" description="Helical" evidence="8">
    <location>
        <begin position="20"/>
        <end position="38"/>
    </location>
</feature>
<reference evidence="9" key="2">
    <citation type="submission" date="2021-01" db="EMBL/GenBank/DDBJ databases">
        <authorList>
            <person name="Schikora-Tamarit M.A."/>
        </authorList>
    </citation>
    <scope>NUCLEOTIDE SEQUENCE</scope>
    <source>
        <strain evidence="9">CBS2887</strain>
    </source>
</reference>
<evidence type="ECO:0000256" key="3">
    <source>
        <dbReference type="ARBA" id="ARBA00022692"/>
    </source>
</evidence>
<keyword evidence="5 8" id="KW-1133">Transmembrane helix</keyword>
<comment type="similarity">
    <text evidence="2">Belongs to the TMEM208 family.</text>
</comment>
<keyword evidence="3 8" id="KW-0812">Transmembrane</keyword>
<name>A0A9P8QFC3_WICPI</name>
<accession>A0A9P8QFC3</accession>
<dbReference type="Pfam" id="PF05620">
    <property type="entry name" value="TMEM208_SND2"/>
    <property type="match status" value="1"/>
</dbReference>
<organism evidence="9 10">
    <name type="scientific">Wickerhamomyces pijperi</name>
    <name type="common">Yeast</name>
    <name type="synonym">Pichia pijperi</name>
    <dbReference type="NCBI Taxonomy" id="599730"/>
    <lineage>
        <taxon>Eukaryota</taxon>
        <taxon>Fungi</taxon>
        <taxon>Dikarya</taxon>
        <taxon>Ascomycota</taxon>
        <taxon>Saccharomycotina</taxon>
        <taxon>Saccharomycetes</taxon>
        <taxon>Phaffomycetales</taxon>
        <taxon>Wickerhamomycetaceae</taxon>
        <taxon>Wickerhamomyces</taxon>
    </lineage>
</organism>
<comment type="caution">
    <text evidence="9">The sequence shown here is derived from an EMBL/GenBank/DDBJ whole genome shotgun (WGS) entry which is preliminary data.</text>
</comment>
<evidence type="ECO:0000313" key="9">
    <source>
        <dbReference type="EMBL" id="KAH3688199.1"/>
    </source>
</evidence>
<evidence type="ECO:0000256" key="5">
    <source>
        <dbReference type="ARBA" id="ARBA00022989"/>
    </source>
</evidence>
<evidence type="ECO:0000256" key="4">
    <source>
        <dbReference type="ARBA" id="ARBA00022824"/>
    </source>
</evidence>
<keyword evidence="4" id="KW-0256">Endoplasmic reticulum</keyword>
<proteinExistence type="inferred from homology"/>